<name>A0A649VSH9_9CAUD</name>
<proteinExistence type="predicted"/>
<sequence length="109" mass="11563">MRGLERQSDAYTIVSGTQPHQAAALPTDAEVAALGLHRSGPAITAGMLRKAEAYSAAEVDEQIRISTAMEPDIDASDIATIRSVAEGNLANGYDLYDAVRDAIDSVMDR</sequence>
<dbReference type="RefSeq" id="YP_010059515.1">
    <property type="nucleotide sequence ID" value="NC_054726.1"/>
</dbReference>
<dbReference type="KEGG" id="vg:64766748"/>
<dbReference type="EMBL" id="MN586040">
    <property type="protein sequence ID" value="QGJ94902.1"/>
    <property type="molecule type" value="Genomic_DNA"/>
</dbReference>
<evidence type="ECO:0000313" key="1">
    <source>
        <dbReference type="EMBL" id="QGJ94902.1"/>
    </source>
</evidence>
<keyword evidence="2" id="KW-1185">Reference proteome</keyword>
<evidence type="ECO:0000313" key="2">
    <source>
        <dbReference type="Proteomes" id="UP000423065"/>
    </source>
</evidence>
<dbReference type="Proteomes" id="UP000423065">
    <property type="component" value="Segment"/>
</dbReference>
<protein>
    <submittedName>
        <fullName evidence="1">Uncharacterized protein</fullName>
    </submittedName>
</protein>
<dbReference type="GeneID" id="64766748"/>
<organism evidence="1 2">
    <name type="scientific">Gordonia phage Stormageddon</name>
    <dbReference type="NCBI Taxonomy" id="2656541"/>
    <lineage>
        <taxon>Viruses</taxon>
        <taxon>Duplodnaviria</taxon>
        <taxon>Heunggongvirae</taxon>
        <taxon>Uroviricota</taxon>
        <taxon>Caudoviricetes</taxon>
        <taxon>Stormageddonvirus</taxon>
        <taxon>Stormageddonvirus Stormageddon</taxon>
    </lineage>
</organism>
<reference evidence="1 2" key="1">
    <citation type="submission" date="2019-10" db="EMBL/GenBank/DDBJ databases">
        <authorList>
            <person name="Garlena R.A."/>
            <person name="Russell D.A."/>
            <person name="Pope W.H."/>
            <person name="Jacobs-Sera D."/>
            <person name="Hatfull G.F."/>
        </authorList>
    </citation>
    <scope>NUCLEOTIDE SEQUENCE [LARGE SCALE GENOMIC DNA]</scope>
</reference>
<accession>A0A649VSH9</accession>
<gene>
    <name evidence="1" type="primary">39</name>
    <name evidence="1" type="ORF">SEA_STORMAGEDDON_39</name>
</gene>